<evidence type="ECO:0000313" key="2">
    <source>
        <dbReference type="Proteomes" id="UP000054388"/>
    </source>
</evidence>
<dbReference type="InterPro" id="IPR027417">
    <property type="entry name" value="P-loop_NTPase"/>
</dbReference>
<reference evidence="1 2" key="1">
    <citation type="submission" date="2015-10" db="EMBL/GenBank/DDBJ databases">
        <title>Genome sequence of Chryseobacterium greenlandense.</title>
        <authorList>
            <person name="Newman J."/>
            <person name="Fischer K."/>
            <person name="Miller J."/>
        </authorList>
    </citation>
    <scope>NUCLEOTIDE SEQUENCE [LARGE SCALE GENOMIC DNA]</scope>
    <source>
        <strain evidence="1 2">UMB34</strain>
    </source>
</reference>
<proteinExistence type="predicted"/>
<dbReference type="EMBL" id="LMAI01000006">
    <property type="protein sequence ID" value="KUJ55473.1"/>
    <property type="molecule type" value="Genomic_DNA"/>
</dbReference>
<gene>
    <name evidence="1" type="ORF">AR686_11705</name>
</gene>
<protein>
    <submittedName>
        <fullName evidence="1">Uncharacterized protein</fullName>
    </submittedName>
</protein>
<evidence type="ECO:0000313" key="1">
    <source>
        <dbReference type="EMBL" id="KUJ55473.1"/>
    </source>
</evidence>
<dbReference type="Proteomes" id="UP000054388">
    <property type="component" value="Unassembled WGS sequence"/>
</dbReference>
<dbReference type="SUPFAM" id="SSF52540">
    <property type="entry name" value="P-loop containing nucleoside triphosphate hydrolases"/>
    <property type="match status" value="1"/>
</dbReference>
<comment type="caution">
    <text evidence="1">The sequence shown here is derived from an EMBL/GenBank/DDBJ whole genome shotgun (WGS) entry which is preliminary data.</text>
</comment>
<dbReference type="RefSeq" id="WP_059137007.1">
    <property type="nucleotide sequence ID" value="NZ_LMAI01000006.1"/>
</dbReference>
<sequence>MKELDNLDISKFSTSKKIDEYVHEERSIRTNIYENSESKILWLEENKEQGIKIKDILDSKDKIVLLGNPGVGKTKELENLFKNLWLEKKNTELIPFFLYIKNFRNNDNIDKLIKYKEWENLDTICFIIDGLDEIPDIQDFISELELFLEKNDDRNIKVVISCRTNIYEKYLVKIEGFEYFYLENLRDKQIASILKNNFNIDISYNELKEYRVFLENPFNLNLFGKFYMENNRFPNNIVEAFELSINKELQLLNKEKFIKSDQIDLTHISKTLQKIAITNELMQKNGIEEKDLYLLLGEKEKYSIEKISFLEKLPESTSFIFRHKNYQEFIAAQYIAELNPDKIIDFIKIEKVNKTKPALFNTISFLLNILDEPKFETIKDWLLNNEPEILFLTEKDRLNPYTQKEIFEKYFTDITLGKTFWLGRNRRFPMNKLAEFADVEFLLDTIVKKEHFRAVYSAIDLLSYVDESEKEGDLKEIIIDLIFENREYRNDALRCFKDRDYHKKDKHLFENIVDFFKNDFDPDVNHQIVMMLSDFEDVDENFPILKNCLFKLYEISSERIKDNSIRGTSWILEKMTLRIKKKENFLTFLKILFDKNFDLNFSDFYGKDYQENLTEKILEVIKSDEKFLFDLVDNILVKDNHIFYRDNLFVKLVVEGSKKHPLFNHLLETYGISSSTNHILSLCITENSVKYFVKQYVQNKVKLNKNTKIENFRNHVSHYNFEIAKLLEIEISKTGYVFDDFLATPEEFHSNGQKLKNFAQDNFEILFNREKLSNEISKVFEDNEVIEMTWDKIHEITWKWYEETGFHGLQNSVFGFIQNRLKNRTGITKQQILNYLEREINLLYEIKNKIKDRKSEGFEIKPEHIEYIKNESLKVERDFDFKNVLTIKDEDYFTLRTHYYILKMLYFFDKEFNVGYSKEFYLKTLKYCNIYERGEENLEYIFNKINDKEVFDKEITQNISFEKMDYSTLTDHITYAIKNKLQDTYEKIGEFIIYNRNIPGNKDFLKNYTDLLSTHNQLEFLKKCCEDPNKYLCWEAVKLMQEKNIGQEFIHQLAKNYIASGDEAYFSSALDLLFYVNDLDSLDVYLNFLKKFETLAQDLRDDFYINNFSKFENLEKLNLLKEIFNIIYNEKNNGSFDYHHSKANLENLIANLSTSEEGYITIQKVLHEIKQGIKDKEGKFFYVNHLIDSSEQAYYNSLSKSLNFEEAKNFIENIEKSLQQNIIMEQFIFGENSTFSGNQFGGENNTQTNNFTSYSTNQDVLKAEELLKEFQQLKIENEEWKNIFTNGMRDLIELKEAETEVTIQESKTTLRKWHDTVLDLGKRLNDWKNITFLGVDFADKTPKLLDLIHHVGQFLN</sequence>
<organism evidence="1 2">
    <name type="scientific">Chryseobacterium aquaticum subsp. greenlandense</name>
    <dbReference type="NCBI Taxonomy" id="345663"/>
    <lineage>
        <taxon>Bacteria</taxon>
        <taxon>Pseudomonadati</taxon>
        <taxon>Bacteroidota</taxon>
        <taxon>Flavobacteriia</taxon>
        <taxon>Flavobacteriales</taxon>
        <taxon>Weeksellaceae</taxon>
        <taxon>Chryseobacterium group</taxon>
        <taxon>Chryseobacterium</taxon>
    </lineage>
</organism>
<name>A0A101CFS6_9FLAO</name>
<accession>A0A101CFS6</accession>